<sequence length="77" mass="8609">MSCFWQAGVDHLDTKPANVLIMDDDFSKVKLIDFNITKSRSCNLQLMQASSLVSTLAYMAPELVKGRKNVGRGKPDY</sequence>
<protein>
    <recommendedName>
        <fullName evidence="1">Protein kinase domain-containing protein</fullName>
    </recommendedName>
</protein>
<dbReference type="GO" id="GO:0005524">
    <property type="term" value="F:ATP binding"/>
    <property type="evidence" value="ECO:0007669"/>
    <property type="project" value="InterPro"/>
</dbReference>
<dbReference type="GO" id="GO:0004672">
    <property type="term" value="F:protein kinase activity"/>
    <property type="evidence" value="ECO:0007669"/>
    <property type="project" value="InterPro"/>
</dbReference>
<reference evidence="2 3" key="1">
    <citation type="submission" date="2017-09" db="EMBL/GenBank/DDBJ databases">
        <title>Depth-based differentiation of microbial function through sediment-hosted aquifers and enrichment of novel symbionts in the deep terrestrial subsurface.</title>
        <authorList>
            <person name="Probst A.J."/>
            <person name="Ladd B."/>
            <person name="Jarett J.K."/>
            <person name="Geller-Mcgrath D.E."/>
            <person name="Sieber C.M."/>
            <person name="Emerson J.B."/>
            <person name="Anantharaman K."/>
            <person name="Thomas B.C."/>
            <person name="Malmstrom R."/>
            <person name="Stieglmeier M."/>
            <person name="Klingl A."/>
            <person name="Woyke T."/>
            <person name="Ryan C.M."/>
            <person name="Banfield J.F."/>
        </authorList>
    </citation>
    <scope>NUCLEOTIDE SEQUENCE [LARGE SCALE GENOMIC DNA]</scope>
    <source>
        <strain evidence="2">CG08_land_8_20_14_0_20_45_16</strain>
    </source>
</reference>
<dbReference type="InterPro" id="IPR000719">
    <property type="entry name" value="Prot_kinase_dom"/>
</dbReference>
<dbReference type="SUPFAM" id="SSF56112">
    <property type="entry name" value="Protein kinase-like (PK-like)"/>
    <property type="match status" value="1"/>
</dbReference>
<accession>A0A2H0Y3M9</accession>
<feature type="domain" description="Protein kinase" evidence="1">
    <location>
        <begin position="1"/>
        <end position="77"/>
    </location>
</feature>
<proteinExistence type="predicted"/>
<gene>
    <name evidence="2" type="ORF">COT42_01050</name>
</gene>
<dbReference type="EMBL" id="PEYM01000015">
    <property type="protein sequence ID" value="PIS31467.1"/>
    <property type="molecule type" value="Genomic_DNA"/>
</dbReference>
<dbReference type="InterPro" id="IPR011009">
    <property type="entry name" value="Kinase-like_dom_sf"/>
</dbReference>
<evidence type="ECO:0000313" key="2">
    <source>
        <dbReference type="EMBL" id="PIS31467.1"/>
    </source>
</evidence>
<dbReference type="PROSITE" id="PS50011">
    <property type="entry name" value="PROTEIN_KINASE_DOM"/>
    <property type="match status" value="1"/>
</dbReference>
<dbReference type="Pfam" id="PF00069">
    <property type="entry name" value="Pkinase"/>
    <property type="match status" value="1"/>
</dbReference>
<dbReference type="AlphaFoldDB" id="A0A2H0Y3M9"/>
<comment type="caution">
    <text evidence="2">The sequence shown here is derived from an EMBL/GenBank/DDBJ whole genome shotgun (WGS) entry which is preliminary data.</text>
</comment>
<evidence type="ECO:0000313" key="3">
    <source>
        <dbReference type="Proteomes" id="UP000231343"/>
    </source>
</evidence>
<name>A0A2H0Y3M9_UNCSA</name>
<dbReference type="Gene3D" id="1.10.510.10">
    <property type="entry name" value="Transferase(Phosphotransferase) domain 1"/>
    <property type="match status" value="1"/>
</dbReference>
<dbReference type="Proteomes" id="UP000231343">
    <property type="component" value="Unassembled WGS sequence"/>
</dbReference>
<evidence type="ECO:0000259" key="1">
    <source>
        <dbReference type="PROSITE" id="PS50011"/>
    </source>
</evidence>
<organism evidence="2 3">
    <name type="scientific">Candidatus Saganbacteria bacterium CG08_land_8_20_14_0_20_45_16</name>
    <dbReference type="NCBI Taxonomy" id="2014293"/>
    <lineage>
        <taxon>Bacteria</taxon>
        <taxon>Bacillati</taxon>
        <taxon>Saganbacteria</taxon>
    </lineage>
</organism>